<reference evidence="1 2" key="1">
    <citation type="submission" date="2019-12" db="EMBL/GenBank/DDBJ databases">
        <authorList>
            <person name="Dong K."/>
        </authorList>
    </citation>
    <scope>NUCLEOTIDE SEQUENCE [LARGE SCALE GENOMIC DNA]</scope>
    <source>
        <strain evidence="1 2">JCM 31225</strain>
    </source>
</reference>
<dbReference type="EMBL" id="WSQA01000013">
    <property type="protein sequence ID" value="MVZ63485.1"/>
    <property type="molecule type" value="Genomic_DNA"/>
</dbReference>
<dbReference type="AlphaFoldDB" id="A0A6N8L172"/>
<gene>
    <name evidence="1" type="ORF">GQF63_15765</name>
</gene>
<keyword evidence="2" id="KW-1185">Reference proteome</keyword>
<evidence type="ECO:0000313" key="1">
    <source>
        <dbReference type="EMBL" id="MVZ63485.1"/>
    </source>
</evidence>
<dbReference type="Proteomes" id="UP000435036">
    <property type="component" value="Unassembled WGS sequence"/>
</dbReference>
<dbReference type="OrthoDB" id="1446882at2"/>
<accession>A0A6N8L172</accession>
<evidence type="ECO:0000313" key="2">
    <source>
        <dbReference type="Proteomes" id="UP000435036"/>
    </source>
</evidence>
<name>A0A6N8L172_9SPHI</name>
<sequence length="512" mass="59889">MSYHAIENLVEDLIGILEKSNLPEAKQRHFVYNLYQFQMRFDTSYTELRKFKYLQQIHYLKKLPIEQHPDYKANRTYFEGLEEQDWIDIPDAETESSLAYTENGYFFPSYGSLLWERLKKEGAWPEATEAPEQVIIPNLLADMLDLAEAQGEKALMHNIYLAFLNGVLAYDFDAEAGIPKQFNDWISDADLNRIRDHFIKHELLKIKKKDTEFEVPSRLNEISEGTALDRVAQVDFLMSPKKTVEQIAAAYQKEQQQLAELPKKIELIRSKLPSALEAQQWQFLADNKPEDGHTIVWLFYRDVNVEAVAMRLFLELTFYVDLSSIAVKQYVQHPLLLEWQQQEKSLNIEDVPLSINVFEFVDADSIEKKLNFLGLWVLPLKAKEATIAKSIDQLLGYISEVSDQYPKKIHQEFPDAFFAKPYKAYVAIFDADGPIEDFLLFNNLYSISLLFIYHYVQQNRLDAAMKVHKQLESRLTDRFRVNIAWYKKDYMPYIKAIQQGKKPALPTLFYKN</sequence>
<organism evidence="1 2">
    <name type="scientific">Sphingobacterium humi</name>
    <dbReference type="NCBI Taxonomy" id="1796905"/>
    <lineage>
        <taxon>Bacteria</taxon>
        <taxon>Pseudomonadati</taxon>
        <taxon>Bacteroidota</taxon>
        <taxon>Sphingobacteriia</taxon>
        <taxon>Sphingobacteriales</taxon>
        <taxon>Sphingobacteriaceae</taxon>
        <taxon>Sphingobacterium</taxon>
    </lineage>
</organism>
<proteinExistence type="predicted"/>
<dbReference type="RefSeq" id="WP_160370196.1">
    <property type="nucleotide sequence ID" value="NZ_WSQA01000013.1"/>
</dbReference>
<comment type="caution">
    <text evidence="1">The sequence shown here is derived from an EMBL/GenBank/DDBJ whole genome shotgun (WGS) entry which is preliminary data.</text>
</comment>
<protein>
    <submittedName>
        <fullName evidence="1">Uncharacterized protein</fullName>
    </submittedName>
</protein>